<protein>
    <submittedName>
        <fullName evidence="2">Ubiqui/menaqui biosynthesis C-methylase UbiE</fullName>
    </submittedName>
</protein>
<dbReference type="KEGG" id="nfl:COO91_02187"/>
<dbReference type="GO" id="GO:0032259">
    <property type="term" value="P:methylation"/>
    <property type="evidence" value="ECO:0007669"/>
    <property type="project" value="UniProtKB-KW"/>
</dbReference>
<dbReference type="CDD" id="cd02440">
    <property type="entry name" value="AdoMet_MTases"/>
    <property type="match status" value="1"/>
</dbReference>
<accession>A0A2K8SLD8</accession>
<keyword evidence="3" id="KW-1185">Reference proteome</keyword>
<dbReference type="Proteomes" id="UP000232003">
    <property type="component" value="Chromosome"/>
</dbReference>
<dbReference type="SUPFAM" id="SSF53335">
    <property type="entry name" value="S-adenosyl-L-methionine-dependent methyltransferases"/>
    <property type="match status" value="1"/>
</dbReference>
<proteinExistence type="predicted"/>
<evidence type="ECO:0000313" key="3">
    <source>
        <dbReference type="Proteomes" id="UP000232003"/>
    </source>
</evidence>
<dbReference type="InterPro" id="IPR013216">
    <property type="entry name" value="Methyltransf_11"/>
</dbReference>
<dbReference type="RefSeq" id="WP_100898266.1">
    <property type="nucleotide sequence ID" value="NZ_CAWNNC010000001.1"/>
</dbReference>
<dbReference type="EMBL" id="CP024785">
    <property type="protein sequence ID" value="AUB36284.1"/>
    <property type="molecule type" value="Genomic_DNA"/>
</dbReference>
<evidence type="ECO:0000259" key="1">
    <source>
        <dbReference type="Pfam" id="PF08241"/>
    </source>
</evidence>
<name>A0A2K8SLD8_9NOSO</name>
<dbReference type="Gene3D" id="3.40.50.150">
    <property type="entry name" value="Vaccinia Virus protein VP39"/>
    <property type="match status" value="1"/>
</dbReference>
<dbReference type="PANTHER" id="PTHR43591">
    <property type="entry name" value="METHYLTRANSFERASE"/>
    <property type="match status" value="1"/>
</dbReference>
<organism evidence="2 3">
    <name type="scientific">Nostoc flagelliforme CCNUN1</name>
    <dbReference type="NCBI Taxonomy" id="2038116"/>
    <lineage>
        <taxon>Bacteria</taxon>
        <taxon>Bacillati</taxon>
        <taxon>Cyanobacteriota</taxon>
        <taxon>Cyanophyceae</taxon>
        <taxon>Nostocales</taxon>
        <taxon>Nostocaceae</taxon>
        <taxon>Nostoc</taxon>
    </lineage>
</organism>
<evidence type="ECO:0000313" key="2">
    <source>
        <dbReference type="EMBL" id="AUB36284.1"/>
    </source>
</evidence>
<dbReference type="InterPro" id="IPR029063">
    <property type="entry name" value="SAM-dependent_MTases_sf"/>
</dbReference>
<dbReference type="PANTHER" id="PTHR43591:SF24">
    <property type="entry name" value="2-METHOXY-6-POLYPRENYL-1,4-BENZOQUINOL METHYLASE, MITOCHONDRIAL"/>
    <property type="match status" value="1"/>
</dbReference>
<dbReference type="Pfam" id="PF08241">
    <property type="entry name" value="Methyltransf_11"/>
    <property type="match status" value="1"/>
</dbReference>
<dbReference type="GO" id="GO:0008757">
    <property type="term" value="F:S-adenosylmethionine-dependent methyltransferase activity"/>
    <property type="evidence" value="ECO:0007669"/>
    <property type="project" value="InterPro"/>
</dbReference>
<keyword evidence="2" id="KW-0808">Transferase</keyword>
<sequence>MTDDPTIAYDLFKQFERDKFSLVAQKYDQAIAAVTSQVNEAILDAVGAKCGLRLLDVACGTGWLSAAALKREAIVTGLDYAENMVAIARVRSPQASFHNGDAENLPFESGQFKAVVCNLGILHFPKPERAIAESFRVLKPGGRYAFTCWTPPTCNPFMALILGSVQTYGSMDLDLPPGPPLFRFGERGECERVLIAEGFTEVSVTELPMKWTFSTPEDVMAKVVVSTARLGTILAMQTLEQRRNIENAIIDGASNYATDSGVEIPASIMLAVGYKP</sequence>
<gene>
    <name evidence="2" type="ORF">COO91_02187</name>
</gene>
<feature type="domain" description="Methyltransferase type 11" evidence="1">
    <location>
        <begin position="55"/>
        <end position="146"/>
    </location>
</feature>
<reference evidence="2 3" key="1">
    <citation type="submission" date="2017-11" db="EMBL/GenBank/DDBJ databases">
        <title>Complete genome of a free-living desiccation-tolerant cyanobacterium and its photosynthetic adaptation to extreme terrestrial habitat.</title>
        <authorList>
            <person name="Shang J."/>
        </authorList>
    </citation>
    <scope>NUCLEOTIDE SEQUENCE [LARGE SCALE GENOMIC DNA]</scope>
    <source>
        <strain evidence="2 3">CCNUN1</strain>
    </source>
</reference>
<keyword evidence="2" id="KW-0489">Methyltransferase</keyword>
<dbReference type="OrthoDB" id="448116at2"/>
<dbReference type="AlphaFoldDB" id="A0A2K8SLD8"/>